<dbReference type="AlphaFoldDB" id="A0A9N7TQJ6"/>
<organism evidence="1 2">
    <name type="scientific">Pleuronectes platessa</name>
    <name type="common">European plaice</name>
    <dbReference type="NCBI Taxonomy" id="8262"/>
    <lineage>
        <taxon>Eukaryota</taxon>
        <taxon>Metazoa</taxon>
        <taxon>Chordata</taxon>
        <taxon>Craniata</taxon>
        <taxon>Vertebrata</taxon>
        <taxon>Euteleostomi</taxon>
        <taxon>Actinopterygii</taxon>
        <taxon>Neopterygii</taxon>
        <taxon>Teleostei</taxon>
        <taxon>Neoteleostei</taxon>
        <taxon>Acanthomorphata</taxon>
        <taxon>Carangaria</taxon>
        <taxon>Pleuronectiformes</taxon>
        <taxon>Pleuronectoidei</taxon>
        <taxon>Pleuronectidae</taxon>
        <taxon>Pleuronectes</taxon>
    </lineage>
</organism>
<gene>
    <name evidence="1" type="ORF">PLEPLA_LOCUS5123</name>
</gene>
<evidence type="ECO:0000313" key="2">
    <source>
        <dbReference type="Proteomes" id="UP001153269"/>
    </source>
</evidence>
<protein>
    <submittedName>
        <fullName evidence="1">Uncharacterized protein</fullName>
    </submittedName>
</protein>
<accession>A0A9N7TQJ6</accession>
<sequence length="136" mass="15193">MLEFRNARTHAAVYSCIDHTSGQFILPISIKSNKDLRPATGAAGELVAQRPLHFHSNIYFLLGQFSGSPFHIIPATFRPIYPVFHPGRRDLPLGKGAVLSWRRPEEPSPIGLREEAEDFRATDSGILAMRFDASIH</sequence>
<reference evidence="1" key="1">
    <citation type="submission" date="2020-03" db="EMBL/GenBank/DDBJ databases">
        <authorList>
            <person name="Weist P."/>
        </authorList>
    </citation>
    <scope>NUCLEOTIDE SEQUENCE</scope>
</reference>
<keyword evidence="2" id="KW-1185">Reference proteome</keyword>
<dbReference type="EMBL" id="CADEAL010000259">
    <property type="protein sequence ID" value="CAB1417321.1"/>
    <property type="molecule type" value="Genomic_DNA"/>
</dbReference>
<comment type="caution">
    <text evidence="1">The sequence shown here is derived from an EMBL/GenBank/DDBJ whole genome shotgun (WGS) entry which is preliminary data.</text>
</comment>
<evidence type="ECO:0000313" key="1">
    <source>
        <dbReference type="EMBL" id="CAB1417321.1"/>
    </source>
</evidence>
<proteinExistence type="predicted"/>
<dbReference type="Proteomes" id="UP001153269">
    <property type="component" value="Unassembled WGS sequence"/>
</dbReference>
<name>A0A9N7TQJ6_PLEPL</name>